<dbReference type="Gene3D" id="3.30.40.10">
    <property type="entry name" value="Zinc/RING finger domain, C3HC4 (zinc finger)"/>
    <property type="match status" value="1"/>
</dbReference>
<dbReference type="AlphaFoldDB" id="A0AA38M9M2"/>
<gene>
    <name evidence="4" type="ORF">Zmor_020122</name>
</gene>
<comment type="caution">
    <text evidence="4">The sequence shown here is derived from an EMBL/GenBank/DDBJ whole genome shotgun (WGS) entry which is preliminary data.</text>
</comment>
<dbReference type="GO" id="GO:0008270">
    <property type="term" value="F:zinc ion binding"/>
    <property type="evidence" value="ECO:0007669"/>
    <property type="project" value="UniProtKB-KW"/>
</dbReference>
<organism evidence="4 5">
    <name type="scientific">Zophobas morio</name>
    <dbReference type="NCBI Taxonomy" id="2755281"/>
    <lineage>
        <taxon>Eukaryota</taxon>
        <taxon>Metazoa</taxon>
        <taxon>Ecdysozoa</taxon>
        <taxon>Arthropoda</taxon>
        <taxon>Hexapoda</taxon>
        <taxon>Insecta</taxon>
        <taxon>Pterygota</taxon>
        <taxon>Neoptera</taxon>
        <taxon>Endopterygota</taxon>
        <taxon>Coleoptera</taxon>
        <taxon>Polyphaga</taxon>
        <taxon>Cucujiformia</taxon>
        <taxon>Tenebrionidae</taxon>
        <taxon>Zophobas</taxon>
    </lineage>
</organism>
<keyword evidence="1" id="KW-0479">Metal-binding</keyword>
<evidence type="ECO:0000313" key="5">
    <source>
        <dbReference type="Proteomes" id="UP001168821"/>
    </source>
</evidence>
<dbReference type="InterPro" id="IPR011011">
    <property type="entry name" value="Znf_FYVE_PHD"/>
</dbReference>
<dbReference type="PANTHER" id="PTHR37445:SF3">
    <property type="entry name" value="ZINC FINGER PHD-TYPE DOMAIN-CONTAINING PROTEIN"/>
    <property type="match status" value="1"/>
</dbReference>
<protein>
    <recommendedName>
        <fullName evidence="6">Zinc finger PHD-type domain-containing protein</fullName>
    </recommendedName>
</protein>
<dbReference type="InterPro" id="IPR019786">
    <property type="entry name" value="Zinc_finger_PHD-type_CS"/>
</dbReference>
<reference evidence="4" key="1">
    <citation type="journal article" date="2023" name="G3 (Bethesda)">
        <title>Whole genome assemblies of Zophobas morio and Tenebrio molitor.</title>
        <authorList>
            <person name="Kaur S."/>
            <person name="Stinson S.A."/>
            <person name="diCenzo G.C."/>
        </authorList>
    </citation>
    <scope>NUCLEOTIDE SEQUENCE</scope>
    <source>
        <strain evidence="4">QUZm001</strain>
    </source>
</reference>
<evidence type="ECO:0000313" key="4">
    <source>
        <dbReference type="EMBL" id="KAJ3648309.1"/>
    </source>
</evidence>
<dbReference type="PROSITE" id="PS01359">
    <property type="entry name" value="ZF_PHD_1"/>
    <property type="match status" value="1"/>
</dbReference>
<dbReference type="PANTHER" id="PTHR37445">
    <property type="entry name" value="PROTEIN CBG24663"/>
    <property type="match status" value="1"/>
</dbReference>
<evidence type="ECO:0000256" key="2">
    <source>
        <dbReference type="ARBA" id="ARBA00022771"/>
    </source>
</evidence>
<accession>A0AA38M9M2</accession>
<dbReference type="CDD" id="cd15489">
    <property type="entry name" value="PHD_SF"/>
    <property type="match status" value="1"/>
</dbReference>
<keyword evidence="5" id="KW-1185">Reference proteome</keyword>
<name>A0AA38M9M2_9CUCU</name>
<evidence type="ECO:0000256" key="3">
    <source>
        <dbReference type="ARBA" id="ARBA00022833"/>
    </source>
</evidence>
<dbReference type="EMBL" id="JALNTZ010000006">
    <property type="protein sequence ID" value="KAJ3648309.1"/>
    <property type="molecule type" value="Genomic_DNA"/>
</dbReference>
<evidence type="ECO:0000256" key="1">
    <source>
        <dbReference type="ARBA" id="ARBA00022723"/>
    </source>
</evidence>
<dbReference type="Proteomes" id="UP001168821">
    <property type="component" value="Unassembled WGS sequence"/>
</dbReference>
<dbReference type="InterPro" id="IPR013083">
    <property type="entry name" value="Znf_RING/FYVE/PHD"/>
</dbReference>
<keyword evidence="2" id="KW-0863">Zinc-finger</keyword>
<dbReference type="SUPFAM" id="SSF57903">
    <property type="entry name" value="FYVE/PHD zinc finger"/>
    <property type="match status" value="1"/>
</dbReference>
<keyword evidence="3" id="KW-0862">Zinc</keyword>
<evidence type="ECO:0008006" key="6">
    <source>
        <dbReference type="Google" id="ProtNLM"/>
    </source>
</evidence>
<proteinExistence type="predicted"/>
<sequence>MPQPVCNTCNIVIKEEDKVVCDICKDVLHGACYGLSRQEIGCLRSVNRKIHFFCKKCNIVEVVHTLQAEITALKTEIAEIKQIPKNDSKLLSQTLIDEEMLFNELEERQTRANNIIISNLPESEENLMDDKVADDLNKIKKVLNNNSIVSSDIVKHHRIGKFSNQKIRPIRVVFSSSSIARNVIVKYRTSDKIFINRDLTPMQQKKAYSIRNEFKRRIAAGENDITLKYRNGMPNIKKNQ</sequence>